<keyword evidence="1" id="KW-1133">Transmembrane helix</keyword>
<name>A0A7I9YSB7_MYCBU</name>
<sequence length="160" mass="16914">MRTNPLSVLALVAAIGSAAVGGLFFAFSTFVMRGLNRINPVDAIIAMRGINAEAQVNTAFLVLFFGSALAALVVGVVAVFQLRKPGSRYLLAGAVFAVIAVLVTAAFNVPLNDQLEQVKPGTNAAQAWHDYADPWTLWNHVRTVCPLIGAALLVVGAVRR</sequence>
<comment type="caution">
    <text evidence="2">The sequence shown here is derived from an EMBL/GenBank/DDBJ whole genome shotgun (WGS) entry which is preliminary data.</text>
</comment>
<feature type="transmembrane region" description="Helical" evidence="1">
    <location>
        <begin position="89"/>
        <end position="109"/>
    </location>
</feature>
<accession>A0A7I9YSB7</accession>
<evidence type="ECO:0000313" key="3">
    <source>
        <dbReference type="Proteomes" id="UP000465360"/>
    </source>
</evidence>
<organism evidence="2 3">
    <name type="scientific">Mycobacterium bourgelatii</name>
    <dbReference type="NCBI Taxonomy" id="1273442"/>
    <lineage>
        <taxon>Bacteria</taxon>
        <taxon>Bacillati</taxon>
        <taxon>Actinomycetota</taxon>
        <taxon>Actinomycetes</taxon>
        <taxon>Mycobacteriales</taxon>
        <taxon>Mycobacteriaceae</taxon>
        <taxon>Mycobacterium</taxon>
    </lineage>
</organism>
<dbReference type="Proteomes" id="UP000465360">
    <property type="component" value="Unassembled WGS sequence"/>
</dbReference>
<keyword evidence="3" id="KW-1185">Reference proteome</keyword>
<evidence type="ECO:0000313" key="2">
    <source>
        <dbReference type="EMBL" id="GFG91590.1"/>
    </source>
</evidence>
<dbReference type="RefSeq" id="WP_163714932.1">
    <property type="nucleotide sequence ID" value="NZ_BLKZ01000001.1"/>
</dbReference>
<proteinExistence type="predicted"/>
<dbReference type="EMBL" id="BLKZ01000001">
    <property type="protein sequence ID" value="GFG91590.1"/>
    <property type="molecule type" value="Genomic_DNA"/>
</dbReference>
<evidence type="ECO:0000256" key="1">
    <source>
        <dbReference type="SAM" id="Phobius"/>
    </source>
</evidence>
<dbReference type="Pfam" id="PF08592">
    <property type="entry name" value="Anthrone_oxy"/>
    <property type="match status" value="1"/>
</dbReference>
<feature type="transmembrane region" description="Helical" evidence="1">
    <location>
        <begin position="137"/>
        <end position="158"/>
    </location>
</feature>
<gene>
    <name evidence="2" type="ORF">MBOU_36320</name>
</gene>
<keyword evidence="1" id="KW-0812">Transmembrane</keyword>
<dbReference type="InterPro" id="IPR013901">
    <property type="entry name" value="Anthrone_oxy"/>
</dbReference>
<keyword evidence="1" id="KW-0472">Membrane</keyword>
<dbReference type="AlphaFoldDB" id="A0A7I9YSB7"/>
<protein>
    <submittedName>
        <fullName evidence="2">Membrane protein</fullName>
    </submittedName>
</protein>
<reference evidence="2 3" key="1">
    <citation type="journal article" date="2019" name="Emerg. Microbes Infect.">
        <title>Comprehensive subspecies identification of 175 nontuberculous mycobacteria species based on 7547 genomic profiles.</title>
        <authorList>
            <person name="Matsumoto Y."/>
            <person name="Kinjo T."/>
            <person name="Motooka D."/>
            <person name="Nabeya D."/>
            <person name="Jung N."/>
            <person name="Uechi K."/>
            <person name="Horii T."/>
            <person name="Iida T."/>
            <person name="Fujita J."/>
            <person name="Nakamura S."/>
        </authorList>
    </citation>
    <scope>NUCLEOTIDE SEQUENCE [LARGE SCALE GENOMIC DNA]</scope>
    <source>
        <strain evidence="2 3">JCM 30725</strain>
    </source>
</reference>
<feature type="transmembrane region" description="Helical" evidence="1">
    <location>
        <begin position="59"/>
        <end position="82"/>
    </location>
</feature>